<name>A0AAE0T293_9BIVA</name>
<evidence type="ECO:0000313" key="2">
    <source>
        <dbReference type="Proteomes" id="UP001195483"/>
    </source>
</evidence>
<evidence type="ECO:0000313" key="1">
    <source>
        <dbReference type="EMBL" id="KAK3602306.1"/>
    </source>
</evidence>
<reference evidence="1" key="3">
    <citation type="submission" date="2023-05" db="EMBL/GenBank/DDBJ databases">
        <authorList>
            <person name="Smith C.H."/>
        </authorList>
    </citation>
    <scope>NUCLEOTIDE SEQUENCE</scope>
    <source>
        <strain evidence="1">CHS0354</strain>
        <tissue evidence="1">Mantle</tissue>
    </source>
</reference>
<organism evidence="1 2">
    <name type="scientific">Potamilus streckersoni</name>
    <dbReference type="NCBI Taxonomy" id="2493646"/>
    <lineage>
        <taxon>Eukaryota</taxon>
        <taxon>Metazoa</taxon>
        <taxon>Spiralia</taxon>
        <taxon>Lophotrochozoa</taxon>
        <taxon>Mollusca</taxon>
        <taxon>Bivalvia</taxon>
        <taxon>Autobranchia</taxon>
        <taxon>Heteroconchia</taxon>
        <taxon>Palaeoheterodonta</taxon>
        <taxon>Unionida</taxon>
        <taxon>Unionoidea</taxon>
        <taxon>Unionidae</taxon>
        <taxon>Ambleminae</taxon>
        <taxon>Lampsilini</taxon>
        <taxon>Potamilus</taxon>
    </lineage>
</organism>
<proteinExistence type="predicted"/>
<comment type="caution">
    <text evidence="1">The sequence shown here is derived from an EMBL/GenBank/DDBJ whole genome shotgun (WGS) entry which is preliminary data.</text>
</comment>
<reference evidence="1" key="2">
    <citation type="journal article" date="2021" name="Genome Biol. Evol.">
        <title>Developing a high-quality reference genome for a parasitic bivalve with doubly uniparental inheritance (Bivalvia: Unionida).</title>
        <authorList>
            <person name="Smith C.H."/>
        </authorList>
    </citation>
    <scope>NUCLEOTIDE SEQUENCE</scope>
    <source>
        <strain evidence="1">CHS0354</strain>
        <tissue evidence="1">Mantle</tissue>
    </source>
</reference>
<keyword evidence="2" id="KW-1185">Reference proteome</keyword>
<dbReference type="AlphaFoldDB" id="A0AAE0T293"/>
<reference evidence="1" key="1">
    <citation type="journal article" date="2021" name="Genome Biol. Evol.">
        <title>A High-Quality Reference Genome for a Parasitic Bivalve with Doubly Uniparental Inheritance (Bivalvia: Unionida).</title>
        <authorList>
            <person name="Smith C.H."/>
        </authorList>
    </citation>
    <scope>NUCLEOTIDE SEQUENCE</scope>
    <source>
        <strain evidence="1">CHS0354</strain>
    </source>
</reference>
<dbReference type="EMBL" id="JAEAOA010000165">
    <property type="protein sequence ID" value="KAK3602306.1"/>
    <property type="molecule type" value="Genomic_DNA"/>
</dbReference>
<sequence length="115" mass="13396">MRREGLHSFVRQVLALQFLPSAHIQQAVQMLQMKATTDATWTLIGYLRRQWLENPVFPADAWSVYRQKVRTNNDVQGWHHRLTSRAGHTGLGFYRLVPPLRREADLVRLLSSVMT</sequence>
<accession>A0AAE0T293</accession>
<dbReference type="Proteomes" id="UP001195483">
    <property type="component" value="Unassembled WGS sequence"/>
</dbReference>
<gene>
    <name evidence="1" type="ORF">CHS0354_001742</name>
</gene>
<protein>
    <submittedName>
        <fullName evidence="1">Uncharacterized protein</fullName>
    </submittedName>
</protein>